<proteinExistence type="predicted"/>
<evidence type="ECO:0000313" key="1">
    <source>
        <dbReference type="EMBL" id="CAH8306512.1"/>
    </source>
</evidence>
<dbReference type="Gene3D" id="2.40.50.140">
    <property type="entry name" value="Nucleic acid-binding proteins"/>
    <property type="match status" value="1"/>
</dbReference>
<reference evidence="1 2" key="1">
    <citation type="submission" date="2022-03" db="EMBL/GenBank/DDBJ databases">
        <authorList>
            <person name="Macdonald S."/>
            <person name="Ahmed S."/>
            <person name="Newling K."/>
        </authorList>
    </citation>
    <scope>NUCLEOTIDE SEQUENCE [LARGE SCALE GENOMIC DNA]</scope>
</reference>
<accession>A0ABC8IZ69</accession>
<comment type="caution">
    <text evidence="1">The sequence shown here is derived from an EMBL/GenBank/DDBJ whole genome shotgun (WGS) entry which is preliminary data.</text>
</comment>
<dbReference type="InterPro" id="IPR012340">
    <property type="entry name" value="NA-bd_OB-fold"/>
</dbReference>
<keyword evidence="2" id="KW-1185">Reference proteome</keyword>
<gene>
    <name evidence="1" type="ORF">ERUC_LOCUS4639</name>
</gene>
<dbReference type="EMBL" id="CAKOAT010065489">
    <property type="protein sequence ID" value="CAH8306512.1"/>
    <property type="molecule type" value="Genomic_DNA"/>
</dbReference>
<organism evidence="1 2">
    <name type="scientific">Eruca vesicaria subsp. sativa</name>
    <name type="common">Garden rocket</name>
    <name type="synonym">Eruca sativa</name>
    <dbReference type="NCBI Taxonomy" id="29727"/>
    <lineage>
        <taxon>Eukaryota</taxon>
        <taxon>Viridiplantae</taxon>
        <taxon>Streptophyta</taxon>
        <taxon>Embryophyta</taxon>
        <taxon>Tracheophyta</taxon>
        <taxon>Spermatophyta</taxon>
        <taxon>Magnoliopsida</taxon>
        <taxon>eudicotyledons</taxon>
        <taxon>Gunneridae</taxon>
        <taxon>Pentapetalae</taxon>
        <taxon>rosids</taxon>
        <taxon>malvids</taxon>
        <taxon>Brassicales</taxon>
        <taxon>Brassicaceae</taxon>
        <taxon>Brassiceae</taxon>
        <taxon>Eruca</taxon>
    </lineage>
</organism>
<dbReference type="AlphaFoldDB" id="A0ABC8IZ69"/>
<evidence type="ECO:0000313" key="2">
    <source>
        <dbReference type="Proteomes" id="UP001642260"/>
    </source>
</evidence>
<protein>
    <submittedName>
        <fullName evidence="1">Uncharacterized protein</fullName>
    </submittedName>
</protein>
<name>A0ABC8IZ69_ERUVS</name>
<dbReference type="Proteomes" id="UP001642260">
    <property type="component" value="Unassembled WGS sequence"/>
</dbReference>
<sequence length="157" mass="17109">MVQALAGFVAFDGEITKLTNAHASQDAQLMDPDMVDPEKISLPQCLKDLVGCTFTFQLKLSAFKFSPENQSFTKSRIFNRPVLELSEHVFQIIVLLFVAGAVASKPSNTVCHQGLPCNQSFADQATAASSVVYDEHVVGGTVEAQMSEQDLRTVCRP</sequence>